<reference evidence="2" key="1">
    <citation type="submission" date="2014-09" db="EMBL/GenBank/DDBJ databases">
        <authorList>
            <person name="Mudge J."/>
            <person name="Ramaraj T."/>
            <person name="Lindquist I.E."/>
            <person name="Bharti A.K."/>
            <person name="Sundararajan A."/>
            <person name="Cameron C.T."/>
            <person name="Woodward J.E."/>
            <person name="May G.D."/>
            <person name="Brubaker C."/>
            <person name="Broadhvest J."/>
            <person name="Wilkins T.A."/>
        </authorList>
    </citation>
    <scope>NUCLEOTIDE SEQUENCE</scope>
    <source>
        <strain evidence="2">cv. AKA8401</strain>
    </source>
</reference>
<dbReference type="EMBL" id="KN410327">
    <property type="protein sequence ID" value="KHG18319.1"/>
    <property type="molecule type" value="Genomic_DNA"/>
</dbReference>
<evidence type="ECO:0000313" key="1">
    <source>
        <dbReference type="EMBL" id="KHG18319.1"/>
    </source>
</evidence>
<accession>A0A0B0P2J3</accession>
<keyword evidence="2" id="KW-1185">Reference proteome</keyword>
<organism evidence="1 2">
    <name type="scientific">Gossypium arboreum</name>
    <name type="common">Tree cotton</name>
    <name type="synonym">Gossypium nanking</name>
    <dbReference type="NCBI Taxonomy" id="29729"/>
    <lineage>
        <taxon>Eukaryota</taxon>
        <taxon>Viridiplantae</taxon>
        <taxon>Streptophyta</taxon>
        <taxon>Embryophyta</taxon>
        <taxon>Tracheophyta</taxon>
        <taxon>Spermatophyta</taxon>
        <taxon>Magnoliopsida</taxon>
        <taxon>eudicotyledons</taxon>
        <taxon>Gunneridae</taxon>
        <taxon>Pentapetalae</taxon>
        <taxon>rosids</taxon>
        <taxon>malvids</taxon>
        <taxon>Malvales</taxon>
        <taxon>Malvaceae</taxon>
        <taxon>Malvoideae</taxon>
        <taxon>Gossypium</taxon>
    </lineage>
</organism>
<protein>
    <submittedName>
        <fullName evidence="1">Uncharacterized protein</fullName>
    </submittedName>
</protein>
<dbReference type="AlphaFoldDB" id="A0A0B0P2J3"/>
<sequence length="16" mass="1886">MTNLPFYMKCPAIMLL</sequence>
<name>A0A0B0P2J3_GOSAR</name>
<gene>
    <name evidence="1" type="ORF">F383_23531</name>
</gene>
<dbReference type="Proteomes" id="UP000032142">
    <property type="component" value="Unassembled WGS sequence"/>
</dbReference>
<evidence type="ECO:0000313" key="2">
    <source>
        <dbReference type="Proteomes" id="UP000032142"/>
    </source>
</evidence>
<proteinExistence type="predicted"/>